<feature type="compositionally biased region" description="Acidic residues" evidence="3">
    <location>
        <begin position="530"/>
        <end position="544"/>
    </location>
</feature>
<protein>
    <submittedName>
        <fullName evidence="5">Polysaccharide biosynthesis tyrosine autokinase</fullName>
        <ecNumber evidence="5">2.7.10.2</ecNumber>
    </submittedName>
</protein>
<dbReference type="NCBIfam" id="TIGR01007">
    <property type="entry name" value="eps_fam"/>
    <property type="match status" value="1"/>
</dbReference>
<dbReference type="CDD" id="cd05387">
    <property type="entry name" value="BY-kinase"/>
    <property type="match status" value="1"/>
</dbReference>
<dbReference type="RefSeq" id="WP_320942477.1">
    <property type="nucleotide sequence ID" value="NZ_BAABEU010000003.1"/>
</dbReference>
<feature type="transmembrane region" description="Helical" evidence="4">
    <location>
        <begin position="12"/>
        <end position="32"/>
    </location>
</feature>
<evidence type="ECO:0000256" key="4">
    <source>
        <dbReference type="SAM" id="Phobius"/>
    </source>
</evidence>
<dbReference type="InterPro" id="IPR005702">
    <property type="entry name" value="Wzc-like_C"/>
</dbReference>
<keyword evidence="4" id="KW-0812">Transmembrane</keyword>
<evidence type="ECO:0000313" key="5">
    <source>
        <dbReference type="EMBL" id="WPR89763.1"/>
    </source>
</evidence>
<name>A0ABZ0SPM0_9MICO</name>
<keyword evidence="4" id="KW-1133">Transmembrane helix</keyword>
<sequence length="583" mass="61110">MELRDYARGLRRHWLAILMMVLVGVGVAFGWAKLQTPVYEADANGLIKANLTADQQTLTGAGDTLAQSKVASYLDMATWRDVAQYVIRDLKLDTTPDQLVNRVAVSNPQGTAILKIVAQGSSPTGARALAESWIRGMAATIDKFYGNGTAGSAPVNIQPGDSASLPTTPLFPDVRTALLVGGVIGLGFGVAFALMRTASDRRVRAADEVEKKTDVAVVGTIPLLRQVDSEMRLFDPEASRDGPGFAVAEAVRTLRTNLQFMDVDNPPRTIVVTSPLPGDGKSTIACNLALTLAANGAQVTLVDGDLRRSKVAQTMGVVASAGLSDVLAGRAEVADVMQRSPQSPNLHVLAAGGAPPNPSEVLGSARMKALLRDLAQHSTVIIDAPPLIPVTDGAVLTHQADGALLVVSVGKTTYDLVEKALDTLRKARGRALGIVLNKVPLKGVDASPYSYEYRRQYGSSTPPTPAPESPSADAAEPLIRLGQRIAPTQPAQKTPVPAAEAEEEAQPPVDGPPVDADAPVTVPATGSGDAADDAEDASDYDDEAMSAFDDSLRAFDALLNPDASAAAPTSGDPTPRRHRARRG</sequence>
<feature type="region of interest" description="Disordered" evidence="3">
    <location>
        <begin position="559"/>
        <end position="583"/>
    </location>
</feature>
<organism evidence="5 6">
    <name type="scientific">Microbacterium rhizosphaerae</name>
    <dbReference type="NCBI Taxonomy" id="1678237"/>
    <lineage>
        <taxon>Bacteria</taxon>
        <taxon>Bacillati</taxon>
        <taxon>Actinomycetota</taxon>
        <taxon>Actinomycetes</taxon>
        <taxon>Micrococcales</taxon>
        <taxon>Microbacteriaceae</taxon>
        <taxon>Microbacterium</taxon>
    </lineage>
</organism>
<dbReference type="InterPro" id="IPR050445">
    <property type="entry name" value="Bact_polysacc_biosynth/exp"/>
</dbReference>
<feature type="transmembrane region" description="Helical" evidence="4">
    <location>
        <begin position="174"/>
        <end position="194"/>
    </location>
</feature>
<evidence type="ECO:0000256" key="1">
    <source>
        <dbReference type="ARBA" id="ARBA00022741"/>
    </source>
</evidence>
<reference evidence="5 6" key="1">
    <citation type="submission" date="2023-11" db="EMBL/GenBank/DDBJ databases">
        <title>Genome sequence of Microbacterium rhizosphaerae KACC 19337.</title>
        <authorList>
            <person name="Choi H."/>
            <person name="Kim S."/>
            <person name="Kim Y."/>
            <person name="Kwon S.-W."/>
            <person name="Heo J."/>
        </authorList>
    </citation>
    <scope>NUCLEOTIDE SEQUENCE [LARGE SCALE GENOMIC DNA]</scope>
    <source>
        <strain evidence="5 6">KACC 19337</strain>
    </source>
</reference>
<dbReference type="EC" id="2.7.10.2" evidence="5"/>
<dbReference type="PANTHER" id="PTHR32309:SF13">
    <property type="entry name" value="FERRIC ENTEROBACTIN TRANSPORT PROTEIN FEPE"/>
    <property type="match status" value="1"/>
</dbReference>
<dbReference type="PANTHER" id="PTHR32309">
    <property type="entry name" value="TYROSINE-PROTEIN KINASE"/>
    <property type="match status" value="1"/>
</dbReference>
<evidence type="ECO:0000313" key="6">
    <source>
        <dbReference type="Proteomes" id="UP001323798"/>
    </source>
</evidence>
<evidence type="ECO:0000256" key="3">
    <source>
        <dbReference type="SAM" id="MobiDB-lite"/>
    </source>
</evidence>
<dbReference type="InterPro" id="IPR027417">
    <property type="entry name" value="P-loop_NTPase"/>
</dbReference>
<gene>
    <name evidence="5" type="ORF">SM116_00295</name>
</gene>
<keyword evidence="4" id="KW-0472">Membrane</keyword>
<feature type="compositionally biased region" description="Low complexity" evidence="3">
    <location>
        <begin position="506"/>
        <end position="525"/>
    </location>
</feature>
<dbReference type="SUPFAM" id="SSF52540">
    <property type="entry name" value="P-loop containing nucleoside triphosphate hydrolases"/>
    <property type="match status" value="1"/>
</dbReference>
<proteinExistence type="predicted"/>
<dbReference type="InterPro" id="IPR033756">
    <property type="entry name" value="YlxH/NBP35"/>
</dbReference>
<feature type="region of interest" description="Disordered" evidence="3">
    <location>
        <begin position="486"/>
        <end position="545"/>
    </location>
</feature>
<keyword evidence="5" id="KW-0808">Transferase</keyword>
<dbReference type="GO" id="GO:0004715">
    <property type="term" value="F:non-membrane spanning protein tyrosine kinase activity"/>
    <property type="evidence" value="ECO:0007669"/>
    <property type="project" value="UniProtKB-EC"/>
</dbReference>
<accession>A0ABZ0SPM0</accession>
<dbReference type="Gene3D" id="3.40.50.300">
    <property type="entry name" value="P-loop containing nucleotide triphosphate hydrolases"/>
    <property type="match status" value="1"/>
</dbReference>
<dbReference type="Pfam" id="PF10609">
    <property type="entry name" value="ParA"/>
    <property type="match status" value="1"/>
</dbReference>
<keyword evidence="2" id="KW-0067">ATP-binding</keyword>
<dbReference type="EMBL" id="CP139368">
    <property type="protein sequence ID" value="WPR89763.1"/>
    <property type="molecule type" value="Genomic_DNA"/>
</dbReference>
<keyword evidence="1" id="KW-0547">Nucleotide-binding</keyword>
<evidence type="ECO:0000256" key="2">
    <source>
        <dbReference type="ARBA" id="ARBA00022840"/>
    </source>
</evidence>
<dbReference type="Proteomes" id="UP001323798">
    <property type="component" value="Chromosome"/>
</dbReference>
<keyword evidence="6" id="KW-1185">Reference proteome</keyword>